<sequence length="97" mass="11274">MQPFPIPTVAFPIPENRTTNTEHLNIENDSRNLFPLHSSSSGVKRYSSAFLSYILQDSYDYAHHLFTSVLHLLPLSRIDPYSTLHDTFRKQNRGKRK</sequence>
<evidence type="ECO:0000313" key="2">
    <source>
        <dbReference type="Proteomes" id="UP000499080"/>
    </source>
</evidence>
<comment type="caution">
    <text evidence="1">The sequence shown here is derived from an EMBL/GenBank/DDBJ whole genome shotgun (WGS) entry which is preliminary data.</text>
</comment>
<evidence type="ECO:0000313" key="1">
    <source>
        <dbReference type="EMBL" id="GBM03990.1"/>
    </source>
</evidence>
<dbReference type="Proteomes" id="UP000499080">
    <property type="component" value="Unassembled WGS sequence"/>
</dbReference>
<reference evidence="1 2" key="1">
    <citation type="journal article" date="2019" name="Sci. Rep.">
        <title>Orb-weaving spider Araneus ventricosus genome elucidates the spidroin gene catalogue.</title>
        <authorList>
            <person name="Kono N."/>
            <person name="Nakamura H."/>
            <person name="Ohtoshi R."/>
            <person name="Moran D.A.P."/>
            <person name="Shinohara A."/>
            <person name="Yoshida Y."/>
            <person name="Fujiwara M."/>
            <person name="Mori M."/>
            <person name="Tomita M."/>
            <person name="Arakawa K."/>
        </authorList>
    </citation>
    <scope>NUCLEOTIDE SEQUENCE [LARGE SCALE GENOMIC DNA]</scope>
</reference>
<gene>
    <name evidence="1" type="ORF">AVEN_99188_1</name>
</gene>
<dbReference type="EMBL" id="BGPR01000197">
    <property type="protein sequence ID" value="GBM03990.1"/>
    <property type="molecule type" value="Genomic_DNA"/>
</dbReference>
<keyword evidence="2" id="KW-1185">Reference proteome</keyword>
<protein>
    <submittedName>
        <fullName evidence="1">Uncharacterized protein</fullName>
    </submittedName>
</protein>
<name>A0A4Y2CI15_ARAVE</name>
<proteinExistence type="predicted"/>
<accession>A0A4Y2CI15</accession>
<dbReference type="AlphaFoldDB" id="A0A4Y2CI15"/>
<organism evidence="1 2">
    <name type="scientific">Araneus ventricosus</name>
    <name type="common">Orbweaver spider</name>
    <name type="synonym">Epeira ventricosa</name>
    <dbReference type="NCBI Taxonomy" id="182803"/>
    <lineage>
        <taxon>Eukaryota</taxon>
        <taxon>Metazoa</taxon>
        <taxon>Ecdysozoa</taxon>
        <taxon>Arthropoda</taxon>
        <taxon>Chelicerata</taxon>
        <taxon>Arachnida</taxon>
        <taxon>Araneae</taxon>
        <taxon>Araneomorphae</taxon>
        <taxon>Entelegynae</taxon>
        <taxon>Araneoidea</taxon>
        <taxon>Araneidae</taxon>
        <taxon>Araneus</taxon>
    </lineage>
</organism>